<dbReference type="PRINTS" id="PR00032">
    <property type="entry name" value="HTHARAC"/>
</dbReference>
<keyword evidence="6" id="KW-1185">Reference proteome</keyword>
<dbReference type="Gene3D" id="1.10.10.60">
    <property type="entry name" value="Homeodomain-like"/>
    <property type="match status" value="1"/>
</dbReference>
<keyword evidence="3" id="KW-0804">Transcription</keyword>
<feature type="domain" description="HTH araC/xylS-type" evidence="4">
    <location>
        <begin position="191"/>
        <end position="289"/>
    </location>
</feature>
<evidence type="ECO:0000256" key="1">
    <source>
        <dbReference type="ARBA" id="ARBA00023015"/>
    </source>
</evidence>
<evidence type="ECO:0000256" key="2">
    <source>
        <dbReference type="ARBA" id="ARBA00023125"/>
    </source>
</evidence>
<name>A0ABW3HRC3_9BACL</name>
<dbReference type="Pfam" id="PF02311">
    <property type="entry name" value="AraC_binding"/>
    <property type="match status" value="1"/>
</dbReference>
<dbReference type="SMART" id="SM00342">
    <property type="entry name" value="HTH_ARAC"/>
    <property type="match status" value="1"/>
</dbReference>
<evidence type="ECO:0000313" key="5">
    <source>
        <dbReference type="EMBL" id="MFD0960076.1"/>
    </source>
</evidence>
<comment type="caution">
    <text evidence="5">The sequence shown here is derived from an EMBL/GenBank/DDBJ whole genome shotgun (WGS) entry which is preliminary data.</text>
</comment>
<dbReference type="SUPFAM" id="SSF51215">
    <property type="entry name" value="Regulatory protein AraC"/>
    <property type="match status" value="1"/>
</dbReference>
<proteinExistence type="predicted"/>
<keyword evidence="2" id="KW-0238">DNA-binding</keyword>
<dbReference type="EMBL" id="JBHTJZ010000012">
    <property type="protein sequence ID" value="MFD0960076.1"/>
    <property type="molecule type" value="Genomic_DNA"/>
</dbReference>
<gene>
    <name evidence="5" type="ORF">ACFQ2I_11785</name>
</gene>
<dbReference type="InterPro" id="IPR020449">
    <property type="entry name" value="Tscrpt_reg_AraC-type_HTH"/>
</dbReference>
<dbReference type="InterPro" id="IPR009057">
    <property type="entry name" value="Homeodomain-like_sf"/>
</dbReference>
<dbReference type="Gene3D" id="2.60.120.10">
    <property type="entry name" value="Jelly Rolls"/>
    <property type="match status" value="1"/>
</dbReference>
<dbReference type="Pfam" id="PF12833">
    <property type="entry name" value="HTH_18"/>
    <property type="match status" value="1"/>
</dbReference>
<evidence type="ECO:0000256" key="3">
    <source>
        <dbReference type="ARBA" id="ARBA00023163"/>
    </source>
</evidence>
<dbReference type="PANTHER" id="PTHR43280">
    <property type="entry name" value="ARAC-FAMILY TRANSCRIPTIONAL REGULATOR"/>
    <property type="match status" value="1"/>
</dbReference>
<dbReference type="InterPro" id="IPR037923">
    <property type="entry name" value="HTH-like"/>
</dbReference>
<dbReference type="PROSITE" id="PS01124">
    <property type="entry name" value="HTH_ARAC_FAMILY_2"/>
    <property type="match status" value="1"/>
</dbReference>
<dbReference type="Proteomes" id="UP001596989">
    <property type="component" value="Unassembled WGS sequence"/>
</dbReference>
<dbReference type="PANTHER" id="PTHR43280:SF2">
    <property type="entry name" value="HTH-TYPE TRANSCRIPTIONAL REGULATOR EXSA"/>
    <property type="match status" value="1"/>
</dbReference>
<evidence type="ECO:0000259" key="4">
    <source>
        <dbReference type="PROSITE" id="PS01124"/>
    </source>
</evidence>
<reference evidence="6" key="1">
    <citation type="journal article" date="2019" name="Int. J. Syst. Evol. Microbiol.">
        <title>The Global Catalogue of Microorganisms (GCM) 10K type strain sequencing project: providing services to taxonomists for standard genome sequencing and annotation.</title>
        <authorList>
            <consortium name="The Broad Institute Genomics Platform"/>
            <consortium name="The Broad Institute Genome Sequencing Center for Infectious Disease"/>
            <person name="Wu L."/>
            <person name="Ma J."/>
        </authorList>
    </citation>
    <scope>NUCLEOTIDE SEQUENCE [LARGE SCALE GENOMIC DNA]</scope>
    <source>
        <strain evidence="6">CCUG 59129</strain>
    </source>
</reference>
<dbReference type="InterPro" id="IPR003313">
    <property type="entry name" value="AraC-bd"/>
</dbReference>
<dbReference type="InterPro" id="IPR018060">
    <property type="entry name" value="HTH_AraC"/>
</dbReference>
<dbReference type="RefSeq" id="WP_377564409.1">
    <property type="nucleotide sequence ID" value="NZ_JBHTJZ010000012.1"/>
</dbReference>
<dbReference type="InterPro" id="IPR014710">
    <property type="entry name" value="RmlC-like_jellyroll"/>
</dbReference>
<keyword evidence="1" id="KW-0805">Transcription regulation</keyword>
<accession>A0ABW3HRC3</accession>
<sequence length="294" mass="34149">MEKASQGMMEKDWKDVSPDIRVAHHYIFTGIEAERHRYGYCYAFHLVISGQGYVVIHGRKYPVKRGSLFIVPPHTLHSFETDHNQPLATYNMYCELWHAAPDVTIHLYYALKERDERYATAVIPDMPLARVQPVLELQHVPFFTEWFAHMVRAHLQPFPNSGHAVRAMLYAWLMELTSHEAMLRVMDLRIKKILEQIDAHASWELNYAQLLAWSGLKKTQFNDLFKQSTGLSPNQFLIHRKMKQAETLLTETDLTVTDIAEKLGYTTLHHFSKQFTVHFGISPASFRSGRRAPE</sequence>
<dbReference type="SUPFAM" id="SSF46689">
    <property type="entry name" value="Homeodomain-like"/>
    <property type="match status" value="1"/>
</dbReference>
<protein>
    <submittedName>
        <fullName evidence="5">Helix-turn-helix domain-containing protein</fullName>
    </submittedName>
</protein>
<evidence type="ECO:0000313" key="6">
    <source>
        <dbReference type="Proteomes" id="UP001596989"/>
    </source>
</evidence>
<organism evidence="5 6">
    <name type="scientific">Paenibacillus chungangensis</name>
    <dbReference type="NCBI Taxonomy" id="696535"/>
    <lineage>
        <taxon>Bacteria</taxon>
        <taxon>Bacillati</taxon>
        <taxon>Bacillota</taxon>
        <taxon>Bacilli</taxon>
        <taxon>Bacillales</taxon>
        <taxon>Paenibacillaceae</taxon>
        <taxon>Paenibacillus</taxon>
    </lineage>
</organism>